<accession>A0ABP6SE62</accession>
<keyword evidence="3" id="KW-1185">Reference proteome</keyword>
<feature type="compositionally biased region" description="Basic and acidic residues" evidence="1">
    <location>
        <begin position="37"/>
        <end position="46"/>
    </location>
</feature>
<proteinExistence type="predicted"/>
<comment type="caution">
    <text evidence="2">The sequence shown here is derived from an EMBL/GenBank/DDBJ whole genome shotgun (WGS) entry which is preliminary data.</text>
</comment>
<reference evidence="3" key="1">
    <citation type="journal article" date="2019" name="Int. J. Syst. Evol. Microbiol.">
        <title>The Global Catalogue of Microorganisms (GCM) 10K type strain sequencing project: providing services to taxonomists for standard genome sequencing and annotation.</title>
        <authorList>
            <consortium name="The Broad Institute Genomics Platform"/>
            <consortium name="The Broad Institute Genome Sequencing Center for Infectious Disease"/>
            <person name="Wu L."/>
            <person name="Ma J."/>
        </authorList>
    </citation>
    <scope>NUCLEOTIDE SEQUENCE [LARGE SCALE GENOMIC DNA]</scope>
    <source>
        <strain evidence="3">JCM 9651</strain>
    </source>
</reference>
<gene>
    <name evidence="2" type="ORF">GCM10020367_37430</name>
</gene>
<evidence type="ECO:0000313" key="2">
    <source>
        <dbReference type="EMBL" id="GAA3374255.1"/>
    </source>
</evidence>
<feature type="region of interest" description="Disordered" evidence="1">
    <location>
        <begin position="1"/>
        <end position="65"/>
    </location>
</feature>
<dbReference type="EMBL" id="BAAAYL010000001">
    <property type="protein sequence ID" value="GAA3374255.1"/>
    <property type="molecule type" value="Genomic_DNA"/>
</dbReference>
<protein>
    <submittedName>
        <fullName evidence="2">Uncharacterized protein</fullName>
    </submittedName>
</protein>
<evidence type="ECO:0000256" key="1">
    <source>
        <dbReference type="SAM" id="MobiDB-lite"/>
    </source>
</evidence>
<organism evidence="2 3">
    <name type="scientific">Streptomyces sannanensis</name>
    <dbReference type="NCBI Taxonomy" id="285536"/>
    <lineage>
        <taxon>Bacteria</taxon>
        <taxon>Bacillati</taxon>
        <taxon>Actinomycetota</taxon>
        <taxon>Actinomycetes</taxon>
        <taxon>Kitasatosporales</taxon>
        <taxon>Streptomycetaceae</taxon>
        <taxon>Streptomyces</taxon>
    </lineage>
</organism>
<evidence type="ECO:0000313" key="3">
    <source>
        <dbReference type="Proteomes" id="UP001499990"/>
    </source>
</evidence>
<dbReference type="Proteomes" id="UP001499990">
    <property type="component" value="Unassembled WGS sequence"/>
</dbReference>
<name>A0ABP6SE62_9ACTN</name>
<sequence length="87" mass="9328">MSPARAITHPGGRPSAFPGRVSSWVRRGGYGDLLRAPLDEPHEARNSQDASSNDPGSEAWIDGEEGSIDMRFRAWVGAGVEKNEGPP</sequence>